<keyword evidence="6" id="KW-1185">Reference proteome</keyword>
<keyword evidence="3" id="KW-0472">Membrane</keyword>
<dbReference type="CDD" id="cd01448">
    <property type="entry name" value="TST_Repeat_1"/>
    <property type="match status" value="1"/>
</dbReference>
<keyword evidence="3" id="KW-0812">Transmembrane</keyword>
<dbReference type="Proteomes" id="UP001597012">
    <property type="component" value="Unassembled WGS sequence"/>
</dbReference>
<keyword evidence="2" id="KW-0677">Repeat</keyword>
<evidence type="ECO:0000259" key="4">
    <source>
        <dbReference type="PROSITE" id="PS50206"/>
    </source>
</evidence>
<dbReference type="Pfam" id="PF00581">
    <property type="entry name" value="Rhodanese"/>
    <property type="match status" value="2"/>
</dbReference>
<sequence length="275" mass="30505">MMKEQLVSVSWLKNHINDPNIVILDATIPIVTDNSQTAETNIIRGARFFDLKKVFSDTSATLPNTAPTPEQFEIGCKNLGINSDSIIVIYDAKGIYSSPRAWFLFKIMGHHSVAVLDGGLPEWIKHEGSCDMESAINYPMGNFKANFNPSRFIYADAILKNITTEHCTLIDARSNERFTGKVPEPRAELKRGHIPKSINLPFTELLSNGKFLPKNELKAKFENLSLGTYPLVFSCGSGITACILLFAANLVLDNDLLLYDGSWSEWGAGDMYPIA</sequence>
<name>A0ABW3B8Q6_9FLAO</name>
<dbReference type="InterPro" id="IPR045078">
    <property type="entry name" value="TST/MPST-like"/>
</dbReference>
<keyword evidence="3" id="KW-1133">Transmembrane helix</keyword>
<evidence type="ECO:0000256" key="3">
    <source>
        <dbReference type="SAM" id="Phobius"/>
    </source>
</evidence>
<comment type="caution">
    <text evidence="5">The sequence shown here is derived from an EMBL/GenBank/DDBJ whole genome shotgun (WGS) entry which is preliminary data.</text>
</comment>
<protein>
    <submittedName>
        <fullName evidence="5">Sulfurtransferase</fullName>
        <ecNumber evidence="5">2.8.1.-</ecNumber>
    </submittedName>
</protein>
<dbReference type="SMART" id="SM00450">
    <property type="entry name" value="RHOD"/>
    <property type="match status" value="2"/>
</dbReference>
<dbReference type="GO" id="GO:0016740">
    <property type="term" value="F:transferase activity"/>
    <property type="evidence" value="ECO:0007669"/>
    <property type="project" value="UniProtKB-KW"/>
</dbReference>
<evidence type="ECO:0000313" key="5">
    <source>
        <dbReference type="EMBL" id="MFD0799460.1"/>
    </source>
</evidence>
<proteinExistence type="predicted"/>
<dbReference type="SUPFAM" id="SSF52821">
    <property type="entry name" value="Rhodanese/Cell cycle control phosphatase"/>
    <property type="match status" value="2"/>
</dbReference>
<reference evidence="6" key="1">
    <citation type="journal article" date="2019" name="Int. J. Syst. Evol. Microbiol.">
        <title>The Global Catalogue of Microorganisms (GCM) 10K type strain sequencing project: providing services to taxonomists for standard genome sequencing and annotation.</title>
        <authorList>
            <consortium name="The Broad Institute Genomics Platform"/>
            <consortium name="The Broad Institute Genome Sequencing Center for Infectious Disease"/>
            <person name="Wu L."/>
            <person name="Ma J."/>
        </authorList>
    </citation>
    <scope>NUCLEOTIDE SEQUENCE [LARGE SCALE GENOMIC DNA]</scope>
    <source>
        <strain evidence="6">CCUG 61948</strain>
    </source>
</reference>
<accession>A0ABW3B8Q6</accession>
<dbReference type="EC" id="2.8.1.-" evidence="5"/>
<evidence type="ECO:0000256" key="2">
    <source>
        <dbReference type="ARBA" id="ARBA00022737"/>
    </source>
</evidence>
<evidence type="ECO:0000256" key="1">
    <source>
        <dbReference type="ARBA" id="ARBA00022679"/>
    </source>
</evidence>
<keyword evidence="1 5" id="KW-0808">Transferase</keyword>
<organism evidence="5 6">
    <name type="scientific">Maribacter chungangensis</name>
    <dbReference type="NCBI Taxonomy" id="1069117"/>
    <lineage>
        <taxon>Bacteria</taxon>
        <taxon>Pseudomonadati</taxon>
        <taxon>Bacteroidota</taxon>
        <taxon>Flavobacteriia</taxon>
        <taxon>Flavobacteriales</taxon>
        <taxon>Flavobacteriaceae</taxon>
        <taxon>Maribacter</taxon>
    </lineage>
</organism>
<feature type="domain" description="Rhodanese" evidence="4">
    <location>
        <begin position="163"/>
        <end position="275"/>
    </location>
</feature>
<gene>
    <name evidence="5" type="ORF">ACFQZJ_18450</name>
</gene>
<feature type="transmembrane region" description="Helical" evidence="3">
    <location>
        <begin position="228"/>
        <end position="252"/>
    </location>
</feature>
<dbReference type="RefSeq" id="WP_379936447.1">
    <property type="nucleotide sequence ID" value="NZ_JBHTHY010000024.1"/>
</dbReference>
<dbReference type="CDD" id="cd01449">
    <property type="entry name" value="TST_Repeat_2"/>
    <property type="match status" value="1"/>
</dbReference>
<dbReference type="EMBL" id="JBHTHY010000024">
    <property type="protein sequence ID" value="MFD0799460.1"/>
    <property type="molecule type" value="Genomic_DNA"/>
</dbReference>
<dbReference type="Gene3D" id="3.40.250.10">
    <property type="entry name" value="Rhodanese-like domain"/>
    <property type="match status" value="2"/>
</dbReference>
<feature type="domain" description="Rhodanese" evidence="4">
    <location>
        <begin position="17"/>
        <end position="132"/>
    </location>
</feature>
<dbReference type="PANTHER" id="PTHR11364">
    <property type="entry name" value="THIOSULFATE SULFERTANSFERASE"/>
    <property type="match status" value="1"/>
</dbReference>
<dbReference type="PROSITE" id="PS50206">
    <property type="entry name" value="RHODANESE_3"/>
    <property type="match status" value="2"/>
</dbReference>
<dbReference type="PANTHER" id="PTHR11364:SF27">
    <property type="entry name" value="SULFURTRANSFERASE"/>
    <property type="match status" value="1"/>
</dbReference>
<evidence type="ECO:0000313" key="6">
    <source>
        <dbReference type="Proteomes" id="UP001597012"/>
    </source>
</evidence>
<dbReference type="InterPro" id="IPR036873">
    <property type="entry name" value="Rhodanese-like_dom_sf"/>
</dbReference>
<dbReference type="InterPro" id="IPR001763">
    <property type="entry name" value="Rhodanese-like_dom"/>
</dbReference>